<feature type="domain" description="EF-hand" evidence="3">
    <location>
        <begin position="76"/>
        <end position="108"/>
    </location>
</feature>
<dbReference type="EMBL" id="CAXLJL010000345">
    <property type="protein sequence ID" value="CAL5136734.1"/>
    <property type="molecule type" value="Genomic_DNA"/>
</dbReference>
<dbReference type="SMART" id="SM00054">
    <property type="entry name" value="EFh"/>
    <property type="match status" value="4"/>
</dbReference>
<dbReference type="InterPro" id="IPR002048">
    <property type="entry name" value="EF_hand_dom"/>
</dbReference>
<name>A0AAV2TI66_CALDB</name>
<dbReference type="PROSITE" id="PS00018">
    <property type="entry name" value="EF_HAND_1"/>
    <property type="match status" value="3"/>
</dbReference>
<feature type="domain" description="EF-hand" evidence="3">
    <location>
        <begin position="109"/>
        <end position="144"/>
    </location>
</feature>
<dbReference type="PROSITE" id="PS50222">
    <property type="entry name" value="EF_HAND_2"/>
    <property type="match status" value="4"/>
</dbReference>
<evidence type="ECO:0000313" key="4">
    <source>
        <dbReference type="EMBL" id="CAL5136734.1"/>
    </source>
</evidence>
<dbReference type="Proteomes" id="UP001497525">
    <property type="component" value="Unassembled WGS sequence"/>
</dbReference>
<accession>A0AAV2TI66</accession>
<evidence type="ECO:0000256" key="2">
    <source>
        <dbReference type="ARBA" id="ARBA00022837"/>
    </source>
</evidence>
<dbReference type="InterPro" id="IPR018247">
    <property type="entry name" value="EF_Hand_1_Ca_BS"/>
</dbReference>
<dbReference type="PANTHER" id="PTHR23050">
    <property type="entry name" value="CALCIUM BINDING PROTEIN"/>
    <property type="match status" value="1"/>
</dbReference>
<gene>
    <name evidence="4" type="ORF">CDAUBV1_LOCUS10851</name>
</gene>
<organism evidence="4 5">
    <name type="scientific">Calicophoron daubneyi</name>
    <name type="common">Rumen fluke</name>
    <name type="synonym">Paramphistomum daubneyi</name>
    <dbReference type="NCBI Taxonomy" id="300641"/>
    <lineage>
        <taxon>Eukaryota</taxon>
        <taxon>Metazoa</taxon>
        <taxon>Spiralia</taxon>
        <taxon>Lophotrochozoa</taxon>
        <taxon>Platyhelminthes</taxon>
        <taxon>Trematoda</taxon>
        <taxon>Digenea</taxon>
        <taxon>Plagiorchiida</taxon>
        <taxon>Pronocephalata</taxon>
        <taxon>Paramphistomoidea</taxon>
        <taxon>Paramphistomidae</taxon>
        <taxon>Calicophoron</taxon>
    </lineage>
</organism>
<comment type="caution">
    <text evidence="4">The sequence shown here is derived from an EMBL/GenBank/DDBJ whole genome shotgun (WGS) entry which is preliminary data.</text>
</comment>
<keyword evidence="1" id="KW-0677">Repeat</keyword>
<reference evidence="4" key="1">
    <citation type="submission" date="2024-06" db="EMBL/GenBank/DDBJ databases">
        <authorList>
            <person name="Liu X."/>
            <person name="Lenzi L."/>
            <person name="Haldenby T S."/>
            <person name="Uol C."/>
        </authorList>
    </citation>
    <scope>NUCLEOTIDE SEQUENCE</scope>
</reference>
<keyword evidence="2" id="KW-0106">Calcium</keyword>
<protein>
    <recommendedName>
        <fullName evidence="3">EF-hand domain-containing protein</fullName>
    </recommendedName>
</protein>
<feature type="domain" description="EF-hand" evidence="3">
    <location>
        <begin position="39"/>
        <end position="74"/>
    </location>
</feature>
<dbReference type="Pfam" id="PF13499">
    <property type="entry name" value="EF-hand_7"/>
    <property type="match status" value="2"/>
</dbReference>
<dbReference type="InterPro" id="IPR011992">
    <property type="entry name" value="EF-hand-dom_pair"/>
</dbReference>
<dbReference type="SUPFAM" id="SSF47473">
    <property type="entry name" value="EF-hand"/>
    <property type="match status" value="1"/>
</dbReference>
<evidence type="ECO:0000259" key="3">
    <source>
        <dbReference type="PROSITE" id="PS50222"/>
    </source>
</evidence>
<dbReference type="Gene3D" id="1.10.238.10">
    <property type="entry name" value="EF-hand"/>
    <property type="match status" value="2"/>
</dbReference>
<feature type="domain" description="EF-hand" evidence="3">
    <location>
        <begin position="5"/>
        <end position="38"/>
    </location>
</feature>
<dbReference type="InterPro" id="IPR050145">
    <property type="entry name" value="Centrin_CML-like"/>
</dbReference>
<evidence type="ECO:0000256" key="1">
    <source>
        <dbReference type="ARBA" id="ARBA00022737"/>
    </source>
</evidence>
<sequence length="147" mass="16264">MSEDKRAQTLLNIFKSLDADGNGTLSIDEIRTGLSSAGVSEKKIKKIIDKIDLNGDGEVTLGEYKVALGLTDEPLSQWKCLFESLDTDGSGEIDLSELRQLFVEARMPISEDALNDWIMAHDTDGNGRISYKEFLGFVAEQAEVEYN</sequence>
<dbReference type="GO" id="GO:0005509">
    <property type="term" value="F:calcium ion binding"/>
    <property type="evidence" value="ECO:0007669"/>
    <property type="project" value="InterPro"/>
</dbReference>
<dbReference type="AlphaFoldDB" id="A0AAV2TI66"/>
<evidence type="ECO:0000313" key="5">
    <source>
        <dbReference type="Proteomes" id="UP001497525"/>
    </source>
</evidence>
<proteinExistence type="predicted"/>